<protein>
    <submittedName>
        <fullName evidence="2">Uncharacterized protein</fullName>
    </submittedName>
</protein>
<accession>A0A165HRX9</accession>
<dbReference type="GeneID" id="63820294"/>
<feature type="non-terminal residue" evidence="2">
    <location>
        <position position="1"/>
    </location>
</feature>
<dbReference type="RefSeq" id="XP_040769750.1">
    <property type="nucleotide sequence ID" value="XM_040903263.1"/>
</dbReference>
<keyword evidence="1" id="KW-0812">Transmembrane</keyword>
<dbReference type="Proteomes" id="UP000076871">
    <property type="component" value="Unassembled WGS sequence"/>
</dbReference>
<gene>
    <name evidence="2" type="ORF">LAESUDRAFT_620317</name>
</gene>
<reference evidence="2 3" key="1">
    <citation type="journal article" date="2016" name="Mol. Biol. Evol.">
        <title>Comparative Genomics of Early-Diverging Mushroom-Forming Fungi Provides Insights into the Origins of Lignocellulose Decay Capabilities.</title>
        <authorList>
            <person name="Nagy L.G."/>
            <person name="Riley R."/>
            <person name="Tritt A."/>
            <person name="Adam C."/>
            <person name="Daum C."/>
            <person name="Floudas D."/>
            <person name="Sun H."/>
            <person name="Yadav J.S."/>
            <person name="Pangilinan J."/>
            <person name="Larsson K.H."/>
            <person name="Matsuura K."/>
            <person name="Barry K."/>
            <person name="Labutti K."/>
            <person name="Kuo R."/>
            <person name="Ohm R.A."/>
            <person name="Bhattacharya S.S."/>
            <person name="Shirouzu T."/>
            <person name="Yoshinaga Y."/>
            <person name="Martin F.M."/>
            <person name="Grigoriev I.V."/>
            <person name="Hibbett D.S."/>
        </authorList>
    </citation>
    <scope>NUCLEOTIDE SEQUENCE [LARGE SCALE GENOMIC DNA]</scope>
    <source>
        <strain evidence="2 3">93-53</strain>
    </source>
</reference>
<dbReference type="OrthoDB" id="3257768at2759"/>
<feature type="non-terminal residue" evidence="2">
    <location>
        <position position="83"/>
    </location>
</feature>
<dbReference type="STRING" id="1314785.A0A165HRX9"/>
<dbReference type="InterPro" id="IPR040521">
    <property type="entry name" value="KDZ"/>
</dbReference>
<feature type="transmembrane region" description="Helical" evidence="1">
    <location>
        <begin position="53"/>
        <end position="71"/>
    </location>
</feature>
<proteinExistence type="predicted"/>
<evidence type="ECO:0000313" key="2">
    <source>
        <dbReference type="EMBL" id="KZT12102.1"/>
    </source>
</evidence>
<name>A0A165HRX9_9APHY</name>
<dbReference type="EMBL" id="KV427606">
    <property type="protein sequence ID" value="KZT12102.1"/>
    <property type="molecule type" value="Genomic_DNA"/>
</dbReference>
<evidence type="ECO:0000313" key="3">
    <source>
        <dbReference type="Proteomes" id="UP000076871"/>
    </source>
</evidence>
<dbReference type="InParanoid" id="A0A165HRX9"/>
<dbReference type="AlphaFoldDB" id="A0A165HRX9"/>
<feature type="transmembrane region" description="Helical" evidence="1">
    <location>
        <begin position="20"/>
        <end position="41"/>
    </location>
</feature>
<organism evidence="2 3">
    <name type="scientific">Laetiporus sulphureus 93-53</name>
    <dbReference type="NCBI Taxonomy" id="1314785"/>
    <lineage>
        <taxon>Eukaryota</taxon>
        <taxon>Fungi</taxon>
        <taxon>Dikarya</taxon>
        <taxon>Basidiomycota</taxon>
        <taxon>Agaricomycotina</taxon>
        <taxon>Agaricomycetes</taxon>
        <taxon>Polyporales</taxon>
        <taxon>Laetiporus</taxon>
    </lineage>
</organism>
<keyword evidence="1" id="KW-1133">Transmembrane helix</keyword>
<keyword evidence="3" id="KW-1185">Reference proteome</keyword>
<keyword evidence="1" id="KW-0472">Membrane</keyword>
<evidence type="ECO:0000256" key="1">
    <source>
        <dbReference type="SAM" id="Phobius"/>
    </source>
</evidence>
<sequence>NTCSAEHNTIIKANLHKNGYLASGVGAILCVQHVLVCRKGVGDLQKGEKFCNIDYLILSTLTALVLLWLMVTYDITCQFNKKF</sequence>
<dbReference type="Pfam" id="PF18758">
    <property type="entry name" value="KDZ"/>
    <property type="match status" value="1"/>
</dbReference>